<dbReference type="Proteomes" id="UP000051952">
    <property type="component" value="Unassembled WGS sequence"/>
</dbReference>
<proteinExistence type="predicted"/>
<keyword evidence="2 5" id="KW-0547">Nucleotide-binding</keyword>
<evidence type="ECO:0000256" key="2">
    <source>
        <dbReference type="ARBA" id="ARBA00022741"/>
    </source>
</evidence>
<evidence type="ECO:0000256" key="3">
    <source>
        <dbReference type="ARBA" id="ARBA00022777"/>
    </source>
</evidence>
<dbReference type="GO" id="GO:0005524">
    <property type="term" value="F:ATP binding"/>
    <property type="evidence" value="ECO:0007669"/>
    <property type="project" value="UniProtKB-UniRule"/>
</dbReference>
<dbReference type="SMART" id="SM00220">
    <property type="entry name" value="S_TKc"/>
    <property type="match status" value="1"/>
</dbReference>
<feature type="compositionally biased region" description="Acidic residues" evidence="6">
    <location>
        <begin position="79"/>
        <end position="105"/>
    </location>
</feature>
<evidence type="ECO:0000259" key="7">
    <source>
        <dbReference type="PROSITE" id="PS50011"/>
    </source>
</evidence>
<dbReference type="PROSITE" id="PS00107">
    <property type="entry name" value="PROTEIN_KINASE_ATP"/>
    <property type="match status" value="1"/>
</dbReference>
<dbReference type="PANTHER" id="PTHR48016:SF56">
    <property type="entry name" value="MAPKK KINASE"/>
    <property type="match status" value="1"/>
</dbReference>
<feature type="compositionally biased region" description="Low complexity" evidence="6">
    <location>
        <begin position="53"/>
        <end position="64"/>
    </location>
</feature>
<feature type="region of interest" description="Disordered" evidence="6">
    <location>
        <begin position="222"/>
        <end position="276"/>
    </location>
</feature>
<dbReference type="InterPro" id="IPR017441">
    <property type="entry name" value="Protein_kinase_ATP_BS"/>
</dbReference>
<sequence>MQKRKHEKRASLSEANESELRQRLSRYSYNGESDKQASMDARAVHEAVLAAIDTPSERSSSSAPSDDDRDGSTSVSSPAEDDDDEDENSDEETASDDDDDGEEDAASTIATSAAEEDGNPPDLDATLDDILGSPTAAERKQVSPYAKLSPGPGLMTMGEQTASNQPAWAFQEIAAKRSLRLRANSGAGVSSEEESPDRMIQRLLNSSSGGVALRAATTISDPAFNNINKSSPMTISKSSSISNRELPLSSGGAKGDEASSSFNSGTPGRKQSESLSMIQELHRSYNGQLPLSLQPVGRPSSLQKLPSFIDPNNGGFASLNSTGIAPSSTTLSSPPSMAAQMEFKKGRELGRGGFGVVFQAVLSDGRLAAVKQLPTTDQKGIDKEMKIMCNLPPHPHCVQYMGTRKTKHHMYMVMEFVSGGSIHALRQEMGKFTEAVAKRYAHMTLLGLLHLHTHHIVHQDIKGGNVLLDERGSAKIADFGCIRELSYGTTQSGGCISTQGGGGGTPLWMAPEVCRGERASTKSDVWSFGCFVLEMLNDTGLPWSFPPGTSLQGAGYAIGSATQPPPFPPQLSDFAKDFLSRCLAVHPQQRAGVEQLLRHPFLTSEPLKIPVAAATDADFLRTVQSMASEASAADHLYHSAEQSTFRLEAASDDDDDDDVGGVRPTPLQVLGGDAAGYRAIQGVTTARRAVDQGHVVWRSAGEMKVHLRPS</sequence>
<dbReference type="PROSITE" id="PS00108">
    <property type="entry name" value="PROTEIN_KINASE_ST"/>
    <property type="match status" value="1"/>
</dbReference>
<dbReference type="Pfam" id="PF00069">
    <property type="entry name" value="Pkinase"/>
    <property type="match status" value="1"/>
</dbReference>
<evidence type="ECO:0000256" key="6">
    <source>
        <dbReference type="SAM" id="MobiDB-lite"/>
    </source>
</evidence>
<dbReference type="OrthoDB" id="275301at2759"/>
<feature type="compositionally biased region" description="Low complexity" evidence="6">
    <location>
        <begin position="229"/>
        <end position="242"/>
    </location>
</feature>
<feature type="domain" description="Protein kinase" evidence="7">
    <location>
        <begin position="343"/>
        <end position="602"/>
    </location>
</feature>
<keyword evidence="1" id="KW-0808">Transferase</keyword>
<dbReference type="InterPro" id="IPR011009">
    <property type="entry name" value="Kinase-like_dom_sf"/>
</dbReference>
<reference evidence="9" key="1">
    <citation type="submission" date="2015-09" db="EMBL/GenBank/DDBJ databases">
        <authorList>
            <consortium name="Pathogen Informatics"/>
        </authorList>
    </citation>
    <scope>NUCLEOTIDE SEQUENCE [LARGE SCALE GENOMIC DNA]</scope>
    <source>
        <strain evidence="9">Lake Konstanz</strain>
    </source>
</reference>
<gene>
    <name evidence="8" type="ORF">BSAL_42210</name>
</gene>
<keyword evidence="3 8" id="KW-0418">Kinase</keyword>
<dbReference type="InterPro" id="IPR050538">
    <property type="entry name" value="MAP_kinase_kinase_kinase"/>
</dbReference>
<dbReference type="EMBL" id="CYKH01002144">
    <property type="protein sequence ID" value="CUG93352.1"/>
    <property type="molecule type" value="Genomic_DNA"/>
</dbReference>
<organism evidence="8 9">
    <name type="scientific">Bodo saltans</name>
    <name type="common">Flagellated protozoan</name>
    <dbReference type="NCBI Taxonomy" id="75058"/>
    <lineage>
        <taxon>Eukaryota</taxon>
        <taxon>Discoba</taxon>
        <taxon>Euglenozoa</taxon>
        <taxon>Kinetoplastea</taxon>
        <taxon>Metakinetoplastina</taxon>
        <taxon>Eubodonida</taxon>
        <taxon>Bodonidae</taxon>
        <taxon>Bodo</taxon>
    </lineage>
</organism>
<dbReference type="CDD" id="cd06606">
    <property type="entry name" value="STKc_MAPKKK"/>
    <property type="match status" value="1"/>
</dbReference>
<evidence type="ECO:0000256" key="4">
    <source>
        <dbReference type="ARBA" id="ARBA00022840"/>
    </source>
</evidence>
<evidence type="ECO:0000313" key="9">
    <source>
        <dbReference type="Proteomes" id="UP000051952"/>
    </source>
</evidence>
<name>A0A0S4JSL3_BODSA</name>
<dbReference type="SUPFAM" id="SSF56112">
    <property type="entry name" value="Protein kinase-like (PK-like)"/>
    <property type="match status" value="1"/>
</dbReference>
<feature type="binding site" evidence="5">
    <location>
        <position position="371"/>
    </location>
    <ligand>
        <name>ATP</name>
        <dbReference type="ChEBI" id="CHEBI:30616"/>
    </ligand>
</feature>
<dbReference type="Gene3D" id="1.10.510.10">
    <property type="entry name" value="Transferase(Phosphotransferase) domain 1"/>
    <property type="match status" value="1"/>
</dbReference>
<accession>A0A0S4JSL3</accession>
<dbReference type="VEuPathDB" id="TriTrypDB:BSAL_42210"/>
<protein>
    <submittedName>
        <fullName evidence="8">Protein kinase, putative</fullName>
    </submittedName>
</protein>
<dbReference type="InterPro" id="IPR008271">
    <property type="entry name" value="Ser/Thr_kinase_AS"/>
</dbReference>
<keyword evidence="4 5" id="KW-0067">ATP-binding</keyword>
<dbReference type="GO" id="GO:0004672">
    <property type="term" value="F:protein kinase activity"/>
    <property type="evidence" value="ECO:0007669"/>
    <property type="project" value="InterPro"/>
</dbReference>
<feature type="compositionally biased region" description="Basic and acidic residues" evidence="6">
    <location>
        <begin position="32"/>
        <end position="45"/>
    </location>
</feature>
<feature type="region of interest" description="Disordered" evidence="6">
    <location>
        <begin position="1"/>
        <end position="160"/>
    </location>
</feature>
<dbReference type="AlphaFoldDB" id="A0A0S4JSL3"/>
<dbReference type="InterPro" id="IPR000719">
    <property type="entry name" value="Prot_kinase_dom"/>
</dbReference>
<dbReference type="OMA" id="PATCEDI"/>
<evidence type="ECO:0000313" key="8">
    <source>
        <dbReference type="EMBL" id="CUG93352.1"/>
    </source>
</evidence>
<dbReference type="PROSITE" id="PS50011">
    <property type="entry name" value="PROTEIN_KINASE_DOM"/>
    <property type="match status" value="1"/>
</dbReference>
<dbReference type="PANTHER" id="PTHR48016">
    <property type="entry name" value="MAP KINASE KINASE KINASE SSK2-RELATED-RELATED"/>
    <property type="match status" value="1"/>
</dbReference>
<evidence type="ECO:0000256" key="5">
    <source>
        <dbReference type="PROSITE-ProRule" id="PRU10141"/>
    </source>
</evidence>
<keyword evidence="9" id="KW-1185">Reference proteome</keyword>
<evidence type="ECO:0000256" key="1">
    <source>
        <dbReference type="ARBA" id="ARBA00022679"/>
    </source>
</evidence>